<name>A0ABP0KUL5_9DINO</name>
<organism evidence="2 3">
    <name type="scientific">Durusdinium trenchii</name>
    <dbReference type="NCBI Taxonomy" id="1381693"/>
    <lineage>
        <taxon>Eukaryota</taxon>
        <taxon>Sar</taxon>
        <taxon>Alveolata</taxon>
        <taxon>Dinophyceae</taxon>
        <taxon>Suessiales</taxon>
        <taxon>Symbiodiniaceae</taxon>
        <taxon>Durusdinium</taxon>
    </lineage>
</organism>
<accession>A0ABP0KUL5</accession>
<gene>
    <name evidence="2" type="ORF">CCMP2556_LOCUS17927</name>
</gene>
<protein>
    <submittedName>
        <fullName evidence="2">Uncharacterized protein</fullName>
    </submittedName>
</protein>
<evidence type="ECO:0000313" key="2">
    <source>
        <dbReference type="EMBL" id="CAK9030580.1"/>
    </source>
</evidence>
<dbReference type="EMBL" id="CAXAMN010010003">
    <property type="protein sequence ID" value="CAK9030580.1"/>
    <property type="molecule type" value="Genomic_DNA"/>
</dbReference>
<proteinExistence type="predicted"/>
<evidence type="ECO:0000313" key="3">
    <source>
        <dbReference type="Proteomes" id="UP001642484"/>
    </source>
</evidence>
<evidence type="ECO:0000256" key="1">
    <source>
        <dbReference type="SAM" id="MobiDB-lite"/>
    </source>
</evidence>
<comment type="caution">
    <text evidence="2">The sequence shown here is derived from an EMBL/GenBank/DDBJ whole genome shotgun (WGS) entry which is preliminary data.</text>
</comment>
<feature type="region of interest" description="Disordered" evidence="1">
    <location>
        <begin position="28"/>
        <end position="133"/>
    </location>
</feature>
<feature type="compositionally biased region" description="Basic and acidic residues" evidence="1">
    <location>
        <begin position="78"/>
        <end position="93"/>
    </location>
</feature>
<reference evidence="2 3" key="1">
    <citation type="submission" date="2024-02" db="EMBL/GenBank/DDBJ databases">
        <authorList>
            <person name="Chen Y."/>
            <person name="Shah S."/>
            <person name="Dougan E. K."/>
            <person name="Thang M."/>
            <person name="Chan C."/>
        </authorList>
    </citation>
    <scope>NUCLEOTIDE SEQUENCE [LARGE SCALE GENOMIC DNA]</scope>
</reference>
<sequence length="133" mass="15531">MDVLKATDQTVKPDLKDAVDSYHKTQVWNEEETGNENGWGAEDGAVEAAVPEPEWDWSDPAKQEATQEWQQQYAWRQTQKDAWTEDPWQKQDPWHAWQAKRKDSWAQAKDFQWSGRPQSSWSGGANRNLTRRS</sequence>
<feature type="compositionally biased region" description="Polar residues" evidence="1">
    <location>
        <begin position="115"/>
        <end position="133"/>
    </location>
</feature>
<feature type="compositionally biased region" description="Polar residues" evidence="1">
    <location>
        <begin position="64"/>
        <end position="77"/>
    </location>
</feature>
<keyword evidence="3" id="KW-1185">Reference proteome</keyword>
<dbReference type="Proteomes" id="UP001642484">
    <property type="component" value="Unassembled WGS sequence"/>
</dbReference>